<dbReference type="Gene3D" id="2.115.10.20">
    <property type="entry name" value="Glycosyl hydrolase domain, family 43"/>
    <property type="match status" value="1"/>
</dbReference>
<evidence type="ECO:0000259" key="6">
    <source>
        <dbReference type="Pfam" id="PF00251"/>
    </source>
</evidence>
<evidence type="ECO:0000259" key="7">
    <source>
        <dbReference type="Pfam" id="PF08244"/>
    </source>
</evidence>
<evidence type="ECO:0000256" key="4">
    <source>
        <dbReference type="ARBA" id="ARBA00023295"/>
    </source>
</evidence>
<dbReference type="InterPro" id="IPR013189">
    <property type="entry name" value="Glyco_hydro_32_C"/>
</dbReference>
<keyword evidence="3 5" id="KW-0378">Hydrolase</keyword>
<comment type="similarity">
    <text evidence="1 5">Belongs to the glycosyl hydrolase 32 family.</text>
</comment>
<evidence type="ECO:0000256" key="5">
    <source>
        <dbReference type="RuleBase" id="RU362110"/>
    </source>
</evidence>
<dbReference type="SUPFAM" id="SSF75005">
    <property type="entry name" value="Arabinanase/levansucrase/invertase"/>
    <property type="match status" value="1"/>
</dbReference>
<dbReference type="CDD" id="cd08996">
    <property type="entry name" value="GH32_FFase"/>
    <property type="match status" value="1"/>
</dbReference>
<dbReference type="InterPro" id="IPR001362">
    <property type="entry name" value="Glyco_hydro_32"/>
</dbReference>
<accession>A0ABP8GLZ9</accession>
<proteinExistence type="inferred from homology"/>
<dbReference type="InterPro" id="IPR013148">
    <property type="entry name" value="Glyco_hydro_32_N"/>
</dbReference>
<evidence type="ECO:0000256" key="1">
    <source>
        <dbReference type="ARBA" id="ARBA00009902"/>
    </source>
</evidence>
<dbReference type="SUPFAM" id="SSF49899">
    <property type="entry name" value="Concanavalin A-like lectins/glucanases"/>
    <property type="match status" value="2"/>
</dbReference>
<dbReference type="EMBL" id="BAABFT010000007">
    <property type="protein sequence ID" value="GAA4326753.1"/>
    <property type="molecule type" value="Genomic_DNA"/>
</dbReference>
<evidence type="ECO:0000313" key="8">
    <source>
        <dbReference type="EMBL" id="GAA4326753.1"/>
    </source>
</evidence>
<sequence>MKRIKLFVLGASCLFFNQNISAQHLFHFEKSDLSDDGKQEKKLSVDYRGRKAVAEIVPALTGNGMRTDGYSTAVNVGLKQVFAHAPSVSGYFALETYPTDTAAFFSVSNKEAGSWISACIDKFGTPMIGIGSAGNVKYFPANFKVNKFRWLHIALNVSKNSAELWVNGKRAGRAAIDQETYLLSDTLRIARDTRRKFNHVFPVTAINGIVDEITLQEQSYSSKSIALFQVKGMAKAPDLGVPSSRFAGDFNRPKYHLLPAANWTNETHSLFLHNGVYHIFNQKNGTNLTLDQINWGHYTSKDLVSWTEQVPAITPDRDYDMKGIWSGHAVKDEKGTPVLIYTGGGKDAFTFDLAYPADSSLLTWEKYSGNPVVSSSPEEFERKDPHDPYVWREGNDWYMIIGFGEKDGEKLKGSLLLYKSKDLKKWTYLHPLFTGDPDKDDSGVFWEMPVFWKLNGKYILLVNKVPYKGKPAVALYWTGDFRNEKFIPDSPVPKRLEVINRLLSPSVNFDADGRTTAIAIIPDETSARATQLAGWTHLYSIPRVWSLKNDTIYQRPHPALETLRGEVTQPAGKTVSPGEPFIISSQKHQVEISVDLTPGDAKRFGFLVGKNPNGSEFSKIFFDLESNQLIVDQTKSTQRKFYPLQVRKGDYKVVRGKPMNLRLFIDGSVVEGFIDNKEAFTTRLFPAEAASSDVAIYAEEGSIKTGNIKVWDLKSSQNKTNFIVPVSGK</sequence>
<dbReference type="Proteomes" id="UP001500582">
    <property type="component" value="Unassembled WGS sequence"/>
</dbReference>
<dbReference type="Pfam" id="PF13385">
    <property type="entry name" value="Laminin_G_3"/>
    <property type="match status" value="1"/>
</dbReference>
<dbReference type="Pfam" id="PF00251">
    <property type="entry name" value="Glyco_hydro_32N"/>
    <property type="match status" value="1"/>
</dbReference>
<dbReference type="InterPro" id="IPR051214">
    <property type="entry name" value="GH32_Enzymes"/>
</dbReference>
<keyword evidence="4 5" id="KW-0326">Glycosidase</keyword>
<name>A0ABP8GLZ9_9SPHI</name>
<dbReference type="PANTHER" id="PTHR43101">
    <property type="entry name" value="BETA-FRUCTOSIDASE"/>
    <property type="match status" value="1"/>
</dbReference>
<dbReference type="Gene3D" id="2.60.120.560">
    <property type="entry name" value="Exo-inulinase, domain 1"/>
    <property type="match status" value="1"/>
</dbReference>
<dbReference type="EC" id="3.2.1.26" evidence="2"/>
<evidence type="ECO:0000313" key="9">
    <source>
        <dbReference type="Proteomes" id="UP001500582"/>
    </source>
</evidence>
<dbReference type="InterPro" id="IPR023296">
    <property type="entry name" value="Glyco_hydro_beta-prop_sf"/>
</dbReference>
<evidence type="ECO:0000256" key="3">
    <source>
        <dbReference type="ARBA" id="ARBA00022801"/>
    </source>
</evidence>
<protein>
    <recommendedName>
        <fullName evidence="2">beta-fructofuranosidase</fullName>
        <ecNumber evidence="2">3.2.1.26</ecNumber>
    </recommendedName>
</protein>
<dbReference type="PANTHER" id="PTHR43101:SF1">
    <property type="entry name" value="BETA-FRUCTOSIDASE"/>
    <property type="match status" value="1"/>
</dbReference>
<evidence type="ECO:0000256" key="2">
    <source>
        <dbReference type="ARBA" id="ARBA00012758"/>
    </source>
</evidence>
<feature type="domain" description="Glycosyl hydrolase family 32 C-terminal" evidence="7">
    <location>
        <begin position="561"/>
        <end position="712"/>
    </location>
</feature>
<gene>
    <name evidence="8" type="ORF">GCM10023149_29760</name>
</gene>
<keyword evidence="9" id="KW-1185">Reference proteome</keyword>
<reference evidence="9" key="1">
    <citation type="journal article" date="2019" name="Int. J. Syst. Evol. Microbiol.">
        <title>The Global Catalogue of Microorganisms (GCM) 10K type strain sequencing project: providing services to taxonomists for standard genome sequencing and annotation.</title>
        <authorList>
            <consortium name="The Broad Institute Genomics Platform"/>
            <consortium name="The Broad Institute Genome Sequencing Center for Infectious Disease"/>
            <person name="Wu L."/>
            <person name="Ma J."/>
        </authorList>
    </citation>
    <scope>NUCLEOTIDE SEQUENCE [LARGE SCALE GENOMIC DNA]</scope>
    <source>
        <strain evidence="9">JCM 17705</strain>
    </source>
</reference>
<dbReference type="Pfam" id="PF08244">
    <property type="entry name" value="Glyco_hydro_32C"/>
    <property type="match status" value="1"/>
</dbReference>
<comment type="caution">
    <text evidence="8">The sequence shown here is derived from an EMBL/GenBank/DDBJ whole genome shotgun (WGS) entry which is preliminary data.</text>
</comment>
<dbReference type="RefSeq" id="WP_345211906.1">
    <property type="nucleotide sequence ID" value="NZ_BAABFT010000007.1"/>
</dbReference>
<dbReference type="SMART" id="SM00640">
    <property type="entry name" value="Glyco_32"/>
    <property type="match status" value="1"/>
</dbReference>
<feature type="domain" description="Glycosyl hydrolase family 32 N-terminal" evidence="6">
    <location>
        <begin position="256"/>
        <end position="556"/>
    </location>
</feature>
<dbReference type="InterPro" id="IPR013320">
    <property type="entry name" value="ConA-like_dom_sf"/>
</dbReference>
<organism evidence="8 9">
    <name type="scientific">Mucilaginibacter gynuensis</name>
    <dbReference type="NCBI Taxonomy" id="1302236"/>
    <lineage>
        <taxon>Bacteria</taxon>
        <taxon>Pseudomonadati</taxon>
        <taxon>Bacteroidota</taxon>
        <taxon>Sphingobacteriia</taxon>
        <taxon>Sphingobacteriales</taxon>
        <taxon>Sphingobacteriaceae</taxon>
        <taxon>Mucilaginibacter</taxon>
    </lineage>
</organism>